<evidence type="ECO:0000256" key="9">
    <source>
        <dbReference type="SAM" id="Phobius"/>
    </source>
</evidence>
<keyword evidence="4" id="KW-0732">Signal</keyword>
<dbReference type="PROSITE" id="PS51695">
    <property type="entry name" value="SEDOLISIN"/>
    <property type="match status" value="1"/>
</dbReference>
<dbReference type="CDD" id="cd11377">
    <property type="entry name" value="Pro-peptidase_S53"/>
    <property type="match status" value="1"/>
</dbReference>
<dbReference type="Pfam" id="PF13517">
    <property type="entry name" value="FG-GAP_3"/>
    <property type="match status" value="2"/>
</dbReference>
<evidence type="ECO:0000256" key="8">
    <source>
        <dbReference type="ARBA" id="ARBA00023145"/>
    </source>
</evidence>
<dbReference type="InterPro" id="IPR036852">
    <property type="entry name" value="Peptidase_S8/S53_dom_sf"/>
</dbReference>
<dbReference type="RefSeq" id="WP_103931822.1">
    <property type="nucleotide sequence ID" value="NZ_FNVA01000001.1"/>
</dbReference>
<dbReference type="Gene3D" id="2.130.10.130">
    <property type="entry name" value="Integrin alpha, N-terminal"/>
    <property type="match status" value="2"/>
</dbReference>
<evidence type="ECO:0000256" key="5">
    <source>
        <dbReference type="ARBA" id="ARBA00022801"/>
    </source>
</evidence>
<dbReference type="PANTHER" id="PTHR14218">
    <property type="entry name" value="PROTEASE S8 TRIPEPTIDYL PEPTIDASE I CLN2"/>
    <property type="match status" value="1"/>
</dbReference>
<keyword evidence="7" id="KW-0106">Calcium</keyword>
<evidence type="ECO:0000259" key="10">
    <source>
        <dbReference type="PROSITE" id="PS51695"/>
    </source>
</evidence>
<evidence type="ECO:0000256" key="4">
    <source>
        <dbReference type="ARBA" id="ARBA00022729"/>
    </source>
</evidence>
<keyword evidence="8" id="KW-0865">Zymogen</keyword>
<gene>
    <name evidence="11" type="ORF">SAMN05421819_0973</name>
</gene>
<keyword evidence="3" id="KW-0479">Metal-binding</keyword>
<keyword evidence="9" id="KW-1133">Transmembrane helix</keyword>
<feature type="transmembrane region" description="Helical" evidence="9">
    <location>
        <begin position="2825"/>
        <end position="2845"/>
    </location>
</feature>
<sequence>MNLRSRALRVVFSSVRSIAVSRVAAIPLLIVGIGALLGPAALAQQQPMRVPSSHVRAQVLDHTAAYVAPMADDEQLHLSIVLPLHNQAALSSLLSRLYDPTSPDYRHFLTVAQFTQQFGPSEDDYNAVAAYAQAQGLTVGTAPGNRLVVPVSGPVVAINAAFNVQMTMYQHPTENRRFFSPDREPSLRLSVPVSHISGMDNYSIPKPFSRRAMAVQQAAVAVNGSGPGGSYLGSDMRAAYYGGTVLDGTGQAVGLLEFGGYDPADVALTFTNSGQTNNVPINNVALDGASVGTNQYGDGEQVLDIVQAIGMAPNLSQVRVYIGNATSGTDDASILNAMVSENLAKQLSCSWGWRPADPTAADVFFQEMAAQGQSFFAASGDSGAFDIAINPFFFPAEDDYVTTVGGTHLVTAGPASTWVSETVWNSGGAGSGGGISPDSIPLPSWQAGLANSANGGSTTLRNVPDVAMEGDFDNYSCQGGVCAGDWAGTSFAAPRWAAFMALVNQQAVENGSATTGGIGFLNPPLYQIAQGANAASDLHDITSGNNQTSNQPTWYSAVAGYDLTTGWGSANGQSLINDLAGPQVPGFWLVSSQSTATANPGGTGSTTIKVVDAGGFNESVNLAVTSTLPTGVTAAFASNSATGSDVLTFTVAGTVASQTVPITVTGTSGTLTQSVNFALVIHSASFGLAASPASVSVQPGNSGTTTVTVRPLYGFNGTVALSVSGLPTGVTAAFSPTSTSGTSTLTLTAASNATGGNSVLTITGTSGSLTATTTMGVIVQAPSFNIDPLETSVTAGQGGFGSTYIEVLAQYGFTGNVTLSASNLPAGVTASFSPNPAPSGSFVTGTFNVSSTAAVGSTPVTITGVSGSLTSSANVTLNVVQPTFTLYTYSPLSLGQGTSGTLSVSVQGQYGFQGSVAFSVSGLPRGVTGVWAPNPSTSSTSLYLNVSKTTPAGTYPLTITGTSGGQTVTTTATLNILVPTFSLANYFTPAIPPGTSGTAYIYVNDEYGFNGNVNFSVSGLPSGVTASFSPASSTTSSSLNLTVGSATVPGQYNLTVTGTSGSQTQTVTVPLSVPAPTFGISTNNYYLTLNPGTSQSTPVTIYPQYGFAGSVALSVSGLPTGVTASFSPNPATGSTTLTLTATTAAVNGIYQLTLTGTGGGVTQSTTLQLTVAPPSFTLGAGSPALGPGTSTSAYVYVYAQNGFTGAVSLGASGLPSGLTASFVPNPTTYSSQLNLTASSSLAPGVYPLTITGTSGSLTASTTIQVTVGALGFTLAGPYYVTVGQGSTVNSYVYVNDQYGFAGPVTLSMAGLPAGITATFGTNPTTYETPVVFTVSPGVPAGPYSLTLTGTSGALSATDPFTLTVVAPTFSLYGGYSASVNQGGSSTTTVTVSPQNGFSGSVAMSVSGLPAGVTGTFSPTSTTSSSVLTFAATASAAPGTYPLTVTGTSGNVTQTLSFQLVVNGGSFTLAAAPGEVELPAGSSGRTAVSIAPVNGFSGNVSLAATGVPAGVTATFSPATATTSSVLTFTASSAAAPGTATITITGTSGTLSGSANVQLNVLSAQSGSATTLSLSSGGSPVSTVAASSKVTATINVTSGSNALSAGQVYLCDAAASSCGINQNRGVVQIGSNGSGSLAFVPGIGVHSYVAMFAGISGVAASTSAAAPLTVSATLPSTTTIAQSGSAGNYTLTATVTGQGDVAPTGTLSFVDTTNANAVLAASPLQAGTPTLTQTAAQTPSGDSYTKSVVAADVNGDGISDLVELGSQTNSLLIVLAKGDGTFAAPQAIALGTSPGSMALGDFNRDGHIDIAISAPNLNQVLIYLGNGDGTFTASTSIAPTAAGPGALAVADFNEDGLLDIAVLNTNSGVLSLLLGNGDGTFTPGQYSPAVPNVSLLAQGDFNGDGIPDLIAAGTNYSTSQLTVLLGNGDGSFTAAPSQALGTAYPVSLATGDFNLDGKPDVVLLFSYGSEVLLLGNGDGTFTTGTAPPFTGTPTAAAVADINLDGKPDLITNSGILLGNGDGTFTASGPSSVNIGGSSIAVGDWNGDGIPDVATPASYYGSVNLGLSQLSQTSTATATNVTPDGTGPHAVKASYPGDTSFVASASSTTSITAQPGPPAVTVTPATPSINVAQTLSVTIAVSAGTSNPTPTGTVTLAGGSFTSPAVSLSAGAATITVPKGAFSTGSATLTASYQPDVASSQFYTAATGIAPINVTLITPIVHVGISGSSITTTTSTTANISVTDPTSTGVPTGSVTLTGGSFTSASVALSNGAATITIPPDSLASGSDPVSVTYTPDSAATAVYASATGTAQLGVTKTTPTLTWSTPASITYGTPLGAAQLNATSPVPGTFTYTPAAGTVPGAGPQTLSVLFTPTDGVNYATATASVTLTVNQATPIITWPAPAAMSYGTALSATQLDATASVAGTFSYNPALGTILSAGPETLSVTFTPTDAVDYNSASATTTVSVTQGNPSVTWQTPAAITYGTPLSAAQLNATSTIAGTFSYVPAAGTVLAAGSPALSLTFTPRDAVDYQATTSTVTLAVNRAPLSLSAANVSRVYGTTNPAFTGSVSGAVNGDSFTESFSTAASTASPAGTYAIVPSVTGANAANYTIAAANGTLTITQAASSTSLALSNQNLTFTATVSSATNGTPGGTVSFYAGQTLLGTGTLNNGVAIYTASSFPAGSVTLSAQYSGDMNFLSSASTATPVLAMTSASNALNVSTAGTVTDNLTLGVPTGYAGTVQLSCSGLPQQATCNFQPATLSFSGTSSSGATTLTIGTGGLASLRAPGPPGSGPSTMRWAAVLGLPGFLLLGVRGRRRRLHSALRSLAMLLLMCGAASLVTGCSGAGSSGSGSSGSGSTKSPAGTYTVQVTATTPSGATQSVNIALTVQ</sequence>
<organism evidence="11 12">
    <name type="scientific">Bryocella elongata</name>
    <dbReference type="NCBI Taxonomy" id="863522"/>
    <lineage>
        <taxon>Bacteria</taxon>
        <taxon>Pseudomonadati</taxon>
        <taxon>Acidobacteriota</taxon>
        <taxon>Terriglobia</taxon>
        <taxon>Terriglobales</taxon>
        <taxon>Acidobacteriaceae</taxon>
        <taxon>Bryocella</taxon>
    </lineage>
</organism>
<feature type="domain" description="Peptidase S53" evidence="10">
    <location>
        <begin position="230"/>
        <end position="582"/>
    </location>
</feature>
<reference evidence="11 12" key="1">
    <citation type="submission" date="2016-10" db="EMBL/GenBank/DDBJ databases">
        <authorList>
            <person name="de Groot N.N."/>
        </authorList>
    </citation>
    <scope>NUCLEOTIDE SEQUENCE [LARGE SCALE GENOMIC DNA]</scope>
    <source>
        <strain evidence="11 12">DSM 22489</strain>
    </source>
</reference>
<dbReference type="GO" id="GO:0046872">
    <property type="term" value="F:metal ion binding"/>
    <property type="evidence" value="ECO:0007669"/>
    <property type="project" value="UniProtKB-KW"/>
</dbReference>
<dbReference type="CDD" id="cd04056">
    <property type="entry name" value="Peptidases_S53"/>
    <property type="match status" value="1"/>
</dbReference>
<comment type="cofactor">
    <cofactor evidence="1">
        <name>Ca(2+)</name>
        <dbReference type="ChEBI" id="CHEBI:29108"/>
    </cofactor>
</comment>
<dbReference type="EMBL" id="FNVA01000001">
    <property type="protein sequence ID" value="SEF72992.1"/>
    <property type="molecule type" value="Genomic_DNA"/>
</dbReference>
<evidence type="ECO:0000256" key="2">
    <source>
        <dbReference type="ARBA" id="ARBA00022670"/>
    </source>
</evidence>
<protein>
    <submittedName>
        <fullName evidence="11">Serine protease, subtilase family</fullName>
    </submittedName>
</protein>
<dbReference type="InterPro" id="IPR050819">
    <property type="entry name" value="Tripeptidyl-peptidase_I"/>
</dbReference>
<keyword evidence="12" id="KW-1185">Reference proteome</keyword>
<dbReference type="InterPro" id="IPR028994">
    <property type="entry name" value="Integrin_alpha_N"/>
</dbReference>
<accession>A0A1H5UD15</accession>
<dbReference type="InterPro" id="IPR015366">
    <property type="entry name" value="S53_propep"/>
</dbReference>
<dbReference type="Gene3D" id="3.40.50.200">
    <property type="entry name" value="Peptidase S8/S53 domain"/>
    <property type="match status" value="1"/>
</dbReference>
<dbReference type="GO" id="GO:0008240">
    <property type="term" value="F:tripeptidyl-peptidase activity"/>
    <property type="evidence" value="ECO:0007669"/>
    <property type="project" value="TreeGrafter"/>
</dbReference>
<dbReference type="SUPFAM" id="SSF69318">
    <property type="entry name" value="Integrin alpha N-terminal domain"/>
    <property type="match status" value="1"/>
</dbReference>
<name>A0A1H5UD15_9BACT</name>
<proteinExistence type="predicted"/>
<dbReference type="Pfam" id="PF09286">
    <property type="entry name" value="Pro-kuma_activ"/>
    <property type="match status" value="1"/>
</dbReference>
<evidence type="ECO:0000256" key="6">
    <source>
        <dbReference type="ARBA" id="ARBA00022825"/>
    </source>
</evidence>
<keyword evidence="6" id="KW-0720">Serine protease</keyword>
<dbReference type="OrthoDB" id="102721at2"/>
<evidence type="ECO:0000313" key="12">
    <source>
        <dbReference type="Proteomes" id="UP000236728"/>
    </source>
</evidence>
<dbReference type="Pfam" id="PF18676">
    <property type="entry name" value="MBG_2"/>
    <property type="match status" value="1"/>
</dbReference>
<dbReference type="InterPro" id="IPR030400">
    <property type="entry name" value="Sedolisin_dom"/>
</dbReference>
<dbReference type="Gene3D" id="3.30.160.710">
    <property type="match status" value="1"/>
</dbReference>
<dbReference type="SMART" id="SM00944">
    <property type="entry name" value="Pro-kuma_activ"/>
    <property type="match status" value="1"/>
</dbReference>
<dbReference type="GO" id="GO:0004252">
    <property type="term" value="F:serine-type endopeptidase activity"/>
    <property type="evidence" value="ECO:0007669"/>
    <property type="project" value="InterPro"/>
</dbReference>
<dbReference type="Gene3D" id="2.60.40.10">
    <property type="entry name" value="Immunoglobulins"/>
    <property type="match status" value="1"/>
</dbReference>
<keyword evidence="9" id="KW-0472">Membrane</keyword>
<dbReference type="InterPro" id="IPR013783">
    <property type="entry name" value="Ig-like_fold"/>
</dbReference>
<dbReference type="InterPro" id="IPR013517">
    <property type="entry name" value="FG-GAP"/>
</dbReference>
<dbReference type="InterPro" id="IPR041286">
    <property type="entry name" value="MBG_2"/>
</dbReference>
<keyword evidence="9" id="KW-0812">Transmembrane</keyword>
<dbReference type="SUPFAM" id="SSF52743">
    <property type="entry name" value="Subtilisin-like"/>
    <property type="match status" value="1"/>
</dbReference>
<dbReference type="Proteomes" id="UP000236728">
    <property type="component" value="Unassembled WGS sequence"/>
</dbReference>
<feature type="transmembrane region" description="Helical" evidence="9">
    <location>
        <begin position="2795"/>
        <end position="2813"/>
    </location>
</feature>
<dbReference type="Pfam" id="PF16640">
    <property type="entry name" value="Big_3_5"/>
    <property type="match status" value="1"/>
</dbReference>
<keyword evidence="2 11" id="KW-0645">Protease</keyword>
<evidence type="ECO:0000256" key="7">
    <source>
        <dbReference type="ARBA" id="ARBA00022837"/>
    </source>
</evidence>
<dbReference type="InterPro" id="IPR032109">
    <property type="entry name" value="Big_3_5"/>
</dbReference>
<dbReference type="SUPFAM" id="SSF54897">
    <property type="entry name" value="Protease propeptides/inhibitors"/>
    <property type="match status" value="1"/>
</dbReference>
<keyword evidence="5" id="KW-0378">Hydrolase</keyword>
<evidence type="ECO:0000313" key="11">
    <source>
        <dbReference type="EMBL" id="SEF72992.1"/>
    </source>
</evidence>
<evidence type="ECO:0000256" key="3">
    <source>
        <dbReference type="ARBA" id="ARBA00022723"/>
    </source>
</evidence>
<evidence type="ECO:0000256" key="1">
    <source>
        <dbReference type="ARBA" id="ARBA00001913"/>
    </source>
</evidence>
<dbReference type="PANTHER" id="PTHR14218:SF15">
    <property type="entry name" value="TRIPEPTIDYL-PEPTIDASE 1"/>
    <property type="match status" value="1"/>
</dbReference>
<dbReference type="GO" id="GO:0006508">
    <property type="term" value="P:proteolysis"/>
    <property type="evidence" value="ECO:0007669"/>
    <property type="project" value="UniProtKB-KW"/>
</dbReference>